<dbReference type="EMBL" id="OY731405">
    <property type="protein sequence ID" value="CAJ1972787.1"/>
    <property type="molecule type" value="Genomic_DNA"/>
</dbReference>
<organism evidence="1 2">
    <name type="scientific">Sphenostylis stenocarpa</name>
    <dbReference type="NCBI Taxonomy" id="92480"/>
    <lineage>
        <taxon>Eukaryota</taxon>
        <taxon>Viridiplantae</taxon>
        <taxon>Streptophyta</taxon>
        <taxon>Embryophyta</taxon>
        <taxon>Tracheophyta</taxon>
        <taxon>Spermatophyta</taxon>
        <taxon>Magnoliopsida</taxon>
        <taxon>eudicotyledons</taxon>
        <taxon>Gunneridae</taxon>
        <taxon>Pentapetalae</taxon>
        <taxon>rosids</taxon>
        <taxon>fabids</taxon>
        <taxon>Fabales</taxon>
        <taxon>Fabaceae</taxon>
        <taxon>Papilionoideae</taxon>
        <taxon>50 kb inversion clade</taxon>
        <taxon>NPAAA clade</taxon>
        <taxon>indigoferoid/millettioid clade</taxon>
        <taxon>Phaseoleae</taxon>
        <taxon>Sphenostylis</taxon>
    </lineage>
</organism>
<proteinExistence type="predicted"/>
<sequence length="65" mass="7464">MTKLVPYFEGRDKTDALLVGKPLMRRPIKFKICEGTSVNAQKFKCSKREKGLIREPALFVAEQNH</sequence>
<accession>A0AA86VLR1</accession>
<protein>
    <submittedName>
        <fullName evidence="1">Uncharacterized protein</fullName>
    </submittedName>
</protein>
<name>A0AA86VLR1_9FABA</name>
<reference evidence="1" key="1">
    <citation type="submission" date="2023-10" db="EMBL/GenBank/DDBJ databases">
        <authorList>
            <person name="Domelevo Entfellner J.-B."/>
        </authorList>
    </citation>
    <scope>NUCLEOTIDE SEQUENCE</scope>
</reference>
<gene>
    <name evidence="1" type="ORF">AYBTSS11_LOCUS24841</name>
</gene>
<dbReference type="Gramene" id="rna-AYBTSS11_LOCUS24841">
    <property type="protein sequence ID" value="CAJ1972787.1"/>
    <property type="gene ID" value="gene-AYBTSS11_LOCUS24841"/>
</dbReference>
<dbReference type="Proteomes" id="UP001189624">
    <property type="component" value="Chromosome 8"/>
</dbReference>
<evidence type="ECO:0000313" key="1">
    <source>
        <dbReference type="EMBL" id="CAJ1972787.1"/>
    </source>
</evidence>
<keyword evidence="2" id="KW-1185">Reference proteome</keyword>
<evidence type="ECO:0000313" key="2">
    <source>
        <dbReference type="Proteomes" id="UP001189624"/>
    </source>
</evidence>
<dbReference type="AlphaFoldDB" id="A0AA86VLR1"/>